<organism evidence="1 2">
    <name type="scientific">Hufsiella arboris</name>
    <dbReference type="NCBI Taxonomy" id="2695275"/>
    <lineage>
        <taxon>Bacteria</taxon>
        <taxon>Pseudomonadati</taxon>
        <taxon>Bacteroidota</taxon>
        <taxon>Sphingobacteriia</taxon>
        <taxon>Sphingobacteriales</taxon>
        <taxon>Sphingobacteriaceae</taxon>
        <taxon>Hufsiella</taxon>
    </lineage>
</organism>
<dbReference type="RefSeq" id="WP_160845284.1">
    <property type="nucleotide sequence ID" value="NZ_WVHT01000006.1"/>
</dbReference>
<proteinExistence type="predicted"/>
<reference evidence="1 2" key="1">
    <citation type="submission" date="2019-11" db="EMBL/GenBank/DDBJ databases">
        <title>Pedobacter sp. HMF7647 Genome sequencing and assembly.</title>
        <authorList>
            <person name="Kang H."/>
            <person name="Kim H."/>
            <person name="Joh K."/>
        </authorList>
    </citation>
    <scope>NUCLEOTIDE SEQUENCE [LARGE SCALE GENOMIC DNA]</scope>
    <source>
        <strain evidence="1 2">HMF7647</strain>
    </source>
</reference>
<accession>A0A7K1YBZ1</accession>
<gene>
    <name evidence="1" type="ORF">GS399_14100</name>
</gene>
<protein>
    <recommendedName>
        <fullName evidence="3">Carboxypeptidase-like regulatory domain-containing protein</fullName>
    </recommendedName>
</protein>
<dbReference type="AlphaFoldDB" id="A0A7K1YBZ1"/>
<comment type="caution">
    <text evidence="1">The sequence shown here is derived from an EMBL/GenBank/DDBJ whole genome shotgun (WGS) entry which is preliminary data.</text>
</comment>
<evidence type="ECO:0000313" key="1">
    <source>
        <dbReference type="EMBL" id="MXV52107.1"/>
    </source>
</evidence>
<evidence type="ECO:0000313" key="2">
    <source>
        <dbReference type="Proteomes" id="UP000466586"/>
    </source>
</evidence>
<dbReference type="SUPFAM" id="SSF49464">
    <property type="entry name" value="Carboxypeptidase regulatory domain-like"/>
    <property type="match status" value="1"/>
</dbReference>
<evidence type="ECO:0008006" key="3">
    <source>
        <dbReference type="Google" id="ProtNLM"/>
    </source>
</evidence>
<dbReference type="Pfam" id="PF13715">
    <property type="entry name" value="CarbopepD_reg_2"/>
    <property type="match status" value="1"/>
</dbReference>
<name>A0A7K1YBZ1_9SPHI</name>
<dbReference type="Proteomes" id="UP000466586">
    <property type="component" value="Unassembled WGS sequence"/>
</dbReference>
<keyword evidence="2" id="KW-1185">Reference proteome</keyword>
<sequence>MAISHAAISQVAFEGLVKDGDTNQPLAYVNIGIKNKSNGTVTDASGKFTIKLTDDSDSLKISMIGYAPQIYKVSDFKQRFSSVNAVLLKPAIIQLKAVKVSNKKLKESILGNTTQSKSTNAGFTSNKLGNEIGAIIKIKRAPTFLKRFNVSLTNEVSSDVKLRLNIYSVKNGFPEQILSDRNIFVTVLKGAEKISVDLEPYGIIVDGDFFVSLEWIENSRGHGLMFSASLFSSPIIARETSQAAWEKVGLAGVGFNVLAEY</sequence>
<dbReference type="InterPro" id="IPR008969">
    <property type="entry name" value="CarboxyPept-like_regulatory"/>
</dbReference>
<dbReference type="EMBL" id="WVHT01000006">
    <property type="protein sequence ID" value="MXV52107.1"/>
    <property type="molecule type" value="Genomic_DNA"/>
</dbReference>
<dbReference type="Gene3D" id="2.60.40.1120">
    <property type="entry name" value="Carboxypeptidase-like, regulatory domain"/>
    <property type="match status" value="1"/>
</dbReference>